<keyword evidence="2" id="KW-1185">Reference proteome</keyword>
<dbReference type="Proteomes" id="UP000054324">
    <property type="component" value="Unassembled WGS sequence"/>
</dbReference>
<organism evidence="1 2">
    <name type="scientific">Opisthorchis viverrini</name>
    <name type="common">Southeast Asian liver fluke</name>
    <dbReference type="NCBI Taxonomy" id="6198"/>
    <lineage>
        <taxon>Eukaryota</taxon>
        <taxon>Metazoa</taxon>
        <taxon>Spiralia</taxon>
        <taxon>Lophotrochozoa</taxon>
        <taxon>Platyhelminthes</taxon>
        <taxon>Trematoda</taxon>
        <taxon>Digenea</taxon>
        <taxon>Opisthorchiida</taxon>
        <taxon>Opisthorchiata</taxon>
        <taxon>Opisthorchiidae</taxon>
        <taxon>Opisthorchis</taxon>
    </lineage>
</organism>
<reference evidence="1 2" key="1">
    <citation type="submission" date="2013-11" db="EMBL/GenBank/DDBJ databases">
        <title>Opisthorchis viverrini - life in the bile duct.</title>
        <authorList>
            <person name="Young N.D."/>
            <person name="Nagarajan N."/>
            <person name="Lin S.J."/>
            <person name="Korhonen P.K."/>
            <person name="Jex A.R."/>
            <person name="Hall R.S."/>
            <person name="Safavi-Hemami H."/>
            <person name="Kaewkong W."/>
            <person name="Bertrand D."/>
            <person name="Gao S."/>
            <person name="Seet Q."/>
            <person name="Wongkham S."/>
            <person name="Teh B.T."/>
            <person name="Wongkham C."/>
            <person name="Intapan P.M."/>
            <person name="Maleewong W."/>
            <person name="Yang X."/>
            <person name="Hu M."/>
            <person name="Wang Z."/>
            <person name="Hofmann A."/>
            <person name="Sternberg P.W."/>
            <person name="Tan P."/>
            <person name="Wang J."/>
            <person name="Gasser R.B."/>
        </authorList>
    </citation>
    <scope>NUCLEOTIDE SEQUENCE [LARGE SCALE GENOMIC DNA]</scope>
</reference>
<gene>
    <name evidence="1" type="ORF">T265_06024</name>
</gene>
<dbReference type="OrthoDB" id="10584651at2759"/>
<dbReference type="AlphaFoldDB" id="A0A074ZIK1"/>
<dbReference type="RefSeq" id="XP_009169447.1">
    <property type="nucleotide sequence ID" value="XM_009171183.1"/>
</dbReference>
<evidence type="ECO:0000313" key="2">
    <source>
        <dbReference type="Proteomes" id="UP000054324"/>
    </source>
</evidence>
<dbReference type="CTD" id="20320206"/>
<dbReference type="GeneID" id="20320206"/>
<evidence type="ECO:0000313" key="1">
    <source>
        <dbReference type="EMBL" id="KER26816.1"/>
    </source>
</evidence>
<protein>
    <submittedName>
        <fullName evidence="1">Uncharacterized protein</fullName>
    </submittedName>
</protein>
<proteinExistence type="predicted"/>
<accession>A0A074ZIK1</accession>
<dbReference type="EMBL" id="KL596738">
    <property type="protein sequence ID" value="KER26816.1"/>
    <property type="molecule type" value="Genomic_DNA"/>
</dbReference>
<dbReference type="KEGG" id="ovi:T265_06024"/>
<name>A0A074ZIK1_OPIVI</name>
<sequence length="154" mass="17892">MRRPGAAHSVAWKHHKREIQLGSRRARPVVGCRRIFSNILSSALQIYTILPHLDWSSNGEEQWSTQPLYHLHWLRVHNKLIAVYEEGQKGQRWEPQSILLHGFKDVRTNDSSFALKGASELKQKEYLRRSIRDIGSVKAIRVSMSQCTQTVHWS</sequence>